<dbReference type="EMBL" id="FOTW01000026">
    <property type="protein sequence ID" value="SFM63419.1"/>
    <property type="molecule type" value="Genomic_DNA"/>
</dbReference>
<protein>
    <submittedName>
        <fullName evidence="2">Uncharacterized protein</fullName>
    </submittedName>
</protein>
<keyword evidence="1" id="KW-1133">Transmembrane helix</keyword>
<feature type="transmembrane region" description="Helical" evidence="1">
    <location>
        <begin position="44"/>
        <end position="64"/>
    </location>
</feature>
<evidence type="ECO:0000256" key="1">
    <source>
        <dbReference type="SAM" id="Phobius"/>
    </source>
</evidence>
<dbReference type="Pfam" id="PF25612">
    <property type="entry name" value="DUF7940"/>
    <property type="match status" value="1"/>
</dbReference>
<sequence length="74" mass="7731">MQLVENWDLVLKKAWSLKFTAAAAIFGGLEVVVGQIQPAGIPNGIFAGVAMAVSIGAFAARLLAQQEIHDAPAK</sequence>
<accession>A0A1I4SG23</accession>
<evidence type="ECO:0000313" key="3">
    <source>
        <dbReference type="Proteomes" id="UP000199470"/>
    </source>
</evidence>
<dbReference type="AlphaFoldDB" id="A0A1I4SG23"/>
<keyword evidence="1" id="KW-0812">Transmembrane</keyword>
<dbReference type="Proteomes" id="UP000199470">
    <property type="component" value="Unassembled WGS sequence"/>
</dbReference>
<evidence type="ECO:0000313" key="2">
    <source>
        <dbReference type="EMBL" id="SFM63419.1"/>
    </source>
</evidence>
<name>A0A1I4SG23_9BURK</name>
<gene>
    <name evidence="2" type="ORF">SAMN02982985_04756</name>
</gene>
<dbReference type="STRING" id="758825.SAMN02982985_04756"/>
<dbReference type="InterPro" id="IPR057700">
    <property type="entry name" value="DUF7940"/>
</dbReference>
<dbReference type="RefSeq" id="WP_174900659.1">
    <property type="nucleotide sequence ID" value="NZ_FOTW01000026.1"/>
</dbReference>
<keyword evidence="1" id="KW-0472">Membrane</keyword>
<organism evidence="2 3">
    <name type="scientific">Rugamonas rubra</name>
    <dbReference type="NCBI Taxonomy" id="758825"/>
    <lineage>
        <taxon>Bacteria</taxon>
        <taxon>Pseudomonadati</taxon>
        <taxon>Pseudomonadota</taxon>
        <taxon>Betaproteobacteria</taxon>
        <taxon>Burkholderiales</taxon>
        <taxon>Oxalobacteraceae</taxon>
        <taxon>Telluria group</taxon>
        <taxon>Rugamonas</taxon>
    </lineage>
</organism>
<proteinExistence type="predicted"/>
<keyword evidence="3" id="KW-1185">Reference proteome</keyword>
<reference evidence="2 3" key="1">
    <citation type="submission" date="2016-10" db="EMBL/GenBank/DDBJ databases">
        <authorList>
            <person name="de Groot N.N."/>
        </authorList>
    </citation>
    <scope>NUCLEOTIDE SEQUENCE [LARGE SCALE GENOMIC DNA]</scope>
    <source>
        <strain evidence="2 3">ATCC 43154</strain>
    </source>
</reference>